<feature type="region of interest" description="N-terminal hotdog fold" evidence="10">
    <location>
        <begin position="911"/>
        <end position="1030"/>
    </location>
</feature>
<dbReference type="InterPro" id="IPR014031">
    <property type="entry name" value="Ketoacyl_synth_C"/>
</dbReference>
<protein>
    <submittedName>
        <fullName evidence="15">Uncharacterized protein</fullName>
    </submittedName>
</protein>
<dbReference type="InterPro" id="IPR032821">
    <property type="entry name" value="PKS_assoc"/>
</dbReference>
<dbReference type="Gene3D" id="3.40.50.720">
    <property type="entry name" value="NAD(P)-binding Rossmann-like Domain"/>
    <property type="match status" value="3"/>
</dbReference>
<keyword evidence="6" id="KW-0521">NADP</keyword>
<dbReference type="PROSITE" id="PS01162">
    <property type="entry name" value="QOR_ZETA_CRYSTAL"/>
    <property type="match status" value="1"/>
</dbReference>
<dbReference type="SUPFAM" id="SSF53901">
    <property type="entry name" value="Thiolase-like"/>
    <property type="match status" value="1"/>
</dbReference>
<dbReference type="GO" id="GO:0004312">
    <property type="term" value="F:fatty acid synthase activity"/>
    <property type="evidence" value="ECO:0007669"/>
    <property type="project" value="TreeGrafter"/>
</dbReference>
<dbReference type="PROSITE" id="PS00606">
    <property type="entry name" value="KS3_1"/>
    <property type="match status" value="1"/>
</dbReference>
<dbReference type="InterPro" id="IPR018201">
    <property type="entry name" value="Ketoacyl_synth_AS"/>
</dbReference>
<dbReference type="GO" id="GO:0016491">
    <property type="term" value="F:oxidoreductase activity"/>
    <property type="evidence" value="ECO:0007669"/>
    <property type="project" value="InterPro"/>
</dbReference>
<dbReference type="Pfam" id="PF00550">
    <property type="entry name" value="PP-binding"/>
    <property type="match status" value="1"/>
</dbReference>
<dbReference type="GO" id="GO:0004315">
    <property type="term" value="F:3-oxoacyl-[acyl-carrier-protein] synthase activity"/>
    <property type="evidence" value="ECO:0007669"/>
    <property type="project" value="InterPro"/>
</dbReference>
<feature type="active site" description="Proton donor; for dehydratase activity" evidence="10">
    <location>
        <position position="1102"/>
    </location>
</feature>
<keyword evidence="8" id="KW-0012">Acyltransferase</keyword>
<dbReference type="KEGG" id="hhu:AR456_16700"/>
<dbReference type="InterPro" id="IPR050091">
    <property type="entry name" value="PKS_NRPS_Biosynth_Enz"/>
</dbReference>
<evidence type="ECO:0000313" key="15">
    <source>
        <dbReference type="EMBL" id="ERL52355.1"/>
    </source>
</evidence>
<comment type="caution">
    <text evidence="15">The sequence shown here is derived from an EMBL/GenBank/DDBJ whole genome shotgun (WGS) entry which is preliminary data.</text>
</comment>
<dbReference type="InterPro" id="IPR014030">
    <property type="entry name" value="Ketoacyl_synth_N"/>
</dbReference>
<feature type="region of interest" description="Disordered" evidence="11">
    <location>
        <begin position="429"/>
        <end position="449"/>
    </location>
</feature>
<dbReference type="InterPro" id="IPR001227">
    <property type="entry name" value="Ac_transferase_dom_sf"/>
</dbReference>
<organism evidence="15 16">
    <name type="scientific">Halomonas huangheensis</name>
    <dbReference type="NCBI Taxonomy" id="1178482"/>
    <lineage>
        <taxon>Bacteria</taxon>
        <taxon>Pseudomonadati</taxon>
        <taxon>Pseudomonadota</taxon>
        <taxon>Gammaproteobacteria</taxon>
        <taxon>Oceanospirillales</taxon>
        <taxon>Halomonadaceae</taxon>
        <taxon>Halomonas</taxon>
    </lineage>
</organism>
<dbReference type="SMART" id="SM00829">
    <property type="entry name" value="PKS_ER"/>
    <property type="match status" value="1"/>
</dbReference>
<dbReference type="SMART" id="SM00822">
    <property type="entry name" value="PKS_KR"/>
    <property type="match status" value="1"/>
</dbReference>
<dbReference type="SUPFAM" id="SSF50129">
    <property type="entry name" value="GroES-like"/>
    <property type="match status" value="1"/>
</dbReference>
<dbReference type="SUPFAM" id="SSF51735">
    <property type="entry name" value="NAD(P)-binding Rossmann-fold domains"/>
    <property type="match status" value="3"/>
</dbReference>
<evidence type="ECO:0000256" key="3">
    <source>
        <dbReference type="ARBA" id="ARBA00022450"/>
    </source>
</evidence>
<evidence type="ECO:0000256" key="11">
    <source>
        <dbReference type="SAM" id="MobiDB-lite"/>
    </source>
</evidence>
<dbReference type="InterPro" id="IPR049552">
    <property type="entry name" value="PKS_DH_N"/>
</dbReference>
<keyword evidence="5" id="KW-0808">Transferase</keyword>
<evidence type="ECO:0000256" key="8">
    <source>
        <dbReference type="ARBA" id="ARBA00023315"/>
    </source>
</evidence>
<dbReference type="FunFam" id="3.40.47.10:FF:000019">
    <property type="entry name" value="Polyketide synthase type I"/>
    <property type="match status" value="1"/>
</dbReference>
<evidence type="ECO:0000259" key="14">
    <source>
        <dbReference type="PROSITE" id="PS52019"/>
    </source>
</evidence>
<dbReference type="Pfam" id="PF14765">
    <property type="entry name" value="PS-DH"/>
    <property type="match status" value="1"/>
</dbReference>
<dbReference type="Pfam" id="PF02801">
    <property type="entry name" value="Ketoacyl-synt_C"/>
    <property type="match status" value="1"/>
</dbReference>
<keyword evidence="4" id="KW-0597">Phosphoprotein</keyword>
<comment type="function">
    <text evidence="9">Involved in production of the polyketide antibiotic thailandamide.</text>
</comment>
<feature type="domain" description="PKS/mFAS DH" evidence="14">
    <location>
        <begin position="911"/>
        <end position="1187"/>
    </location>
</feature>
<dbReference type="CDD" id="cd08955">
    <property type="entry name" value="KR_2_FAS_SDR_x"/>
    <property type="match status" value="1"/>
</dbReference>
<dbReference type="FunFam" id="3.40.50.720:FF:000209">
    <property type="entry name" value="Polyketide synthase Pks12"/>
    <property type="match status" value="1"/>
</dbReference>
<dbReference type="SUPFAM" id="SSF47336">
    <property type="entry name" value="ACP-like"/>
    <property type="match status" value="1"/>
</dbReference>
<dbReference type="InterPro" id="IPR020806">
    <property type="entry name" value="PKS_PP-bd"/>
</dbReference>
<evidence type="ECO:0000256" key="7">
    <source>
        <dbReference type="ARBA" id="ARBA00023268"/>
    </source>
</evidence>
<comment type="similarity">
    <text evidence="2">Belongs to the short-chain dehydrogenases/reductases (SDR) family.</text>
</comment>
<dbReference type="CDD" id="cd05195">
    <property type="entry name" value="enoyl_red"/>
    <property type="match status" value="1"/>
</dbReference>
<dbReference type="InterPro" id="IPR016039">
    <property type="entry name" value="Thiolase-like"/>
</dbReference>
<dbReference type="InterPro" id="IPR011032">
    <property type="entry name" value="GroES-like_sf"/>
</dbReference>
<feature type="active site" description="Proton acceptor; for dehydratase activity" evidence="10">
    <location>
        <position position="940"/>
    </location>
</feature>
<dbReference type="Pfam" id="PF00107">
    <property type="entry name" value="ADH_zinc_N"/>
    <property type="match status" value="1"/>
</dbReference>
<dbReference type="SUPFAM" id="SSF52151">
    <property type="entry name" value="FabD/lysophospholipase-like"/>
    <property type="match status" value="1"/>
</dbReference>
<dbReference type="PROSITE" id="PS50075">
    <property type="entry name" value="CARRIER"/>
    <property type="match status" value="1"/>
</dbReference>
<dbReference type="InterPro" id="IPR014043">
    <property type="entry name" value="Acyl_transferase_dom"/>
</dbReference>
<dbReference type="GO" id="GO:0031177">
    <property type="term" value="F:phosphopantetheine binding"/>
    <property type="evidence" value="ECO:0007669"/>
    <property type="project" value="InterPro"/>
</dbReference>
<evidence type="ECO:0000313" key="16">
    <source>
        <dbReference type="Proteomes" id="UP000019113"/>
    </source>
</evidence>
<keyword evidence="3" id="KW-0596">Phosphopantetheine</keyword>
<dbReference type="EMBL" id="AVBC01000019">
    <property type="protein sequence ID" value="ERL52355.1"/>
    <property type="molecule type" value="Genomic_DNA"/>
</dbReference>
<sequence length="2552" mass="276574">MTRRVAIIGAAHRLPEIDGETFWESLSNGSDLVTEVAPDRWDHDLYRHPDRQHPGTSVTFAAGSLGDISGFDASFFGISPREAMHMDPQQRLLLELAWEATEHAGVPAPQLRGSRCGVYVGLSSLDYAYRHADDLAVLDSPSATGNTSSIAANRISYVFDLKGPSMAIDTACSSSLVAFHQACQAIRAGECDTALTGGISLHLHPFGFIVFTKASMLSANGRCRVFDESGDGYARSEGAGLFMLKDYDQALADGNRILAVVAGTAVNTDGHKSGLTVPNSNAQIELLRQAYADADISIDAIDYLEAHGTGTAVGDPIETYAIGEALGKQRSRPLPIGSVKSNIGHLETASGVAGLCKALYSLMHREVPATIGISRVNPRIKTDEWNLDIVTEARKLPEQGPLTVGINSFGFGGVNAHVILQSPPLPAESSPLEAAAAADSDTTATPPHSLPLRLSAHCQQGLRAQAERLANRLEQGDEPLYDIAYALETTRAPLKHGAVVFSTDRDQASQALRAFAKGSKGKDSKGKDSKGKVNVATANYLPDASGPAFIYSGNGCQWETMGSALLDHCPVFSATIDQIDELFRQQSDFSLRAELLGENGSERLARTEIAQPTLFALQVAMTQSLRSWGITPSAVAGHSVGEVAAAWACGALTLEDAVTVITQRSHFQGLTKGLGVMTAVVLDADSTRQWLDDPRFADIALAGDNSVRGVTLAGPEPSIELLEECLSEQQVACFRLPLDYAFHSSAMEPLEKDILSVLANISPRTPQIPFYSTVTGDLADSLPLDARYWWDNIRQPVRFTETMAHLLASGCNVLVEIGAHPILKRYIQDAQRDQEQTGTVITSLQREGDNVQDFQQCLGQLWLSGIAVDHSKVFPVAGRFAELPPYAWQRQSFWIPTSQHSWGLLDRHLEHPLLGYRMRVLEACWQNQLDIQRLPWLADHVVGNAPIFPGAGYVEMAIAAAIHQHDSPVVEIESLEILAPLMLDGPHGRQTRLILDQHQGHIRIESRDTQEGGEWHANARARLLSESLGTQLQRSAPVIPERAADISREQHFALASRIGLDYGPAFQALEGTWRDGDTIIGRLSATERPEDKLQHLSPGRLDSAFQLFLPLLADSLVAEAGFAFVPVRVDRLQLRTTAGLPVLAVASMRKRSPHSFTADFSLFDADGQCVAHLAATRFRLVRLKQTRKDSLSQVQNVLVPAPHPQAEPLQILDGFDAAITQLGKVVAQATQSRYGEELGPLLDRLSDAFARQALTELGHGPRLEREALDAWLSRHPGSAPQWHQLMAQLEGAGSLIADDDGWSFADDDNVSTSDIWQLLIGEYPEALPLIQRVGRHGLHLTELLQDRCDAQAVGLSRERLTALVAYTLSDQGWAALGQHLRTALHTQIDNLPQGQRLAVIEAGIAAPRISEWLSDCVDADHLDLTLLPGDEDGLQRATRLKEQQPLIQVVRPGSEALVETRAQLAILSLSPVSRTAARQQLTQLTELLQPGARLLVLYSPLSHWWDSLCSTPGTGLEHEDSCETQDVEQLLSRYSQNVQRMPLEQGEQGMQLYTLQLESLGSVVQEDSTSLDAPRSDQSESGADSHYLLIHCDAPNAQPHLAALQSSLAALQSSLAARGLSAEQISADALESLDLAAIAPDSQRLHLVDLTLLDSSSDEIERCTRLAGWVARLEGLERQHRLWVMTGSVASMFQASDDGAAAVLPSADSASWGFMRSMANELPHSHITLVDTPIDAFANTQANTPVNSTENVDSEWPAALLDAVTTELQHPTSETELIYDTAGRRFAVRLREAQQQDATSPGQSGDGVSAMTRQLAVSLPGQLRHLEWRDVPLADLDSDSVQVDVQATGLNFRDVMYTLGLLSDEAIEDGFAGASLGLEFAGIVKQVGNNVSDLQPGDHVVGFGPSSFSDQVIAPRTAVTRLPEGVGLAAAATIPTTFFTVYYALKHLAQLQPGERVLIHGAAGGVGIAAIQVARWLGASVLATVGSEEKADFLRLYGVEHIYHSRHLTFAEEILNDTDGQGVDVVLNSLAGEAIAQNLRVLAPFGRFLELGKRDFYENTPMGLRPFRHNLSYFGIDSDQIMKARPELTTRLFREMMALFEDGTLHPLPYSAFAQHRVVEAFRHMQQARQIGKLVVTRGTPDAPAPVTSASLTPAPNEPLALERDGTYLVTGGLSGFGLRTAEWLAERGAGHLLLLGRRGPSTDEACTAIERLQQSGCQVTALACDITDRAALADALALCGTSLPTLRGVVHAATVIDDGLIRHLDRERIERVLVPKIQGARNLHELTQHQPLDLFVLYSSATTLFGNPGQASYVAANCWLEGLAASRRQQGLPATCVCWGAIEDVGFLARNPRTLEALQERLGGAALTSSEALVVLERLILSGESLSAVLSLDWHSLARFLPTDQSPRFRELAAQAGESHERQEHSSELLAELMALPAEDMHKTLVSVLRDELATILLIDPEQIDAQQSVYELGFDSLMGVELMTAIDSRLNIQLPVMVMSEATSLDKLAQVLVRKLTQEGGGEEDDSLLALASAHGSKEAITGLSEESTS</sequence>
<dbReference type="PROSITE" id="PS52004">
    <property type="entry name" value="KS3_2"/>
    <property type="match status" value="1"/>
</dbReference>
<dbReference type="InterPro" id="IPR020807">
    <property type="entry name" value="PKS_DH"/>
</dbReference>
<accession>W1NBS3</accession>
<evidence type="ECO:0000256" key="5">
    <source>
        <dbReference type="ARBA" id="ARBA00022679"/>
    </source>
</evidence>
<dbReference type="InterPro" id="IPR016035">
    <property type="entry name" value="Acyl_Trfase/lysoPLipase"/>
</dbReference>
<evidence type="ECO:0000256" key="1">
    <source>
        <dbReference type="ARBA" id="ARBA00005194"/>
    </source>
</evidence>
<dbReference type="InterPro" id="IPR013154">
    <property type="entry name" value="ADH-like_N"/>
</dbReference>
<dbReference type="InterPro" id="IPR013149">
    <property type="entry name" value="ADH-like_C"/>
</dbReference>
<evidence type="ECO:0000256" key="10">
    <source>
        <dbReference type="PROSITE-ProRule" id="PRU01363"/>
    </source>
</evidence>
<dbReference type="SMART" id="SM00825">
    <property type="entry name" value="PKS_KS"/>
    <property type="match status" value="1"/>
</dbReference>
<evidence type="ECO:0000256" key="6">
    <source>
        <dbReference type="ARBA" id="ARBA00022857"/>
    </source>
</evidence>
<name>W1NBS3_9GAMM</name>
<dbReference type="SMART" id="SM00823">
    <property type="entry name" value="PKS_PP"/>
    <property type="match status" value="1"/>
</dbReference>
<dbReference type="Gene3D" id="1.10.1200.10">
    <property type="entry name" value="ACP-like"/>
    <property type="match status" value="1"/>
</dbReference>
<feature type="domain" description="Ketosynthase family 3 (KS3)" evidence="13">
    <location>
        <begin position="2"/>
        <end position="422"/>
    </location>
</feature>
<dbReference type="Gene3D" id="3.90.180.10">
    <property type="entry name" value="Medium-chain alcohol dehydrogenases, catalytic domain"/>
    <property type="match status" value="1"/>
</dbReference>
<dbReference type="eggNOG" id="COG0604">
    <property type="taxonomic scope" value="Bacteria"/>
</dbReference>
<dbReference type="InterPro" id="IPR036736">
    <property type="entry name" value="ACP-like_sf"/>
</dbReference>
<comment type="pathway">
    <text evidence="1">Lipid metabolism; fatty acid biosynthesis.</text>
</comment>
<dbReference type="InterPro" id="IPR036291">
    <property type="entry name" value="NAD(P)-bd_dom_sf"/>
</dbReference>
<feature type="compositionally biased region" description="Low complexity" evidence="11">
    <location>
        <begin position="429"/>
        <end position="447"/>
    </location>
</feature>
<dbReference type="InterPro" id="IPR009081">
    <property type="entry name" value="PP-bd_ACP"/>
</dbReference>
<proteinExistence type="inferred from homology"/>
<dbReference type="InterPro" id="IPR042104">
    <property type="entry name" value="PKS_dehydratase_sf"/>
</dbReference>
<dbReference type="PANTHER" id="PTHR43775">
    <property type="entry name" value="FATTY ACID SYNTHASE"/>
    <property type="match status" value="1"/>
</dbReference>
<feature type="domain" description="Carrier" evidence="12">
    <location>
        <begin position="2441"/>
        <end position="2518"/>
    </location>
</feature>
<dbReference type="OrthoDB" id="9778690at2"/>
<dbReference type="Proteomes" id="UP000019113">
    <property type="component" value="Unassembled WGS sequence"/>
</dbReference>
<dbReference type="GO" id="GO:0006633">
    <property type="term" value="P:fatty acid biosynthetic process"/>
    <property type="evidence" value="ECO:0007669"/>
    <property type="project" value="UniProtKB-UniPathway"/>
</dbReference>
<dbReference type="InterPro" id="IPR002364">
    <property type="entry name" value="Quin_OxRdtase/zeta-crystal_CS"/>
</dbReference>
<evidence type="ECO:0000256" key="4">
    <source>
        <dbReference type="ARBA" id="ARBA00022553"/>
    </source>
</evidence>
<dbReference type="UniPathway" id="UPA00094"/>
<dbReference type="CDD" id="cd00833">
    <property type="entry name" value="PKS"/>
    <property type="match status" value="1"/>
</dbReference>
<dbReference type="InterPro" id="IPR020841">
    <property type="entry name" value="PKS_Beta-ketoAc_synthase_dom"/>
</dbReference>
<dbReference type="InterPro" id="IPR049900">
    <property type="entry name" value="PKS_mFAS_DH"/>
</dbReference>
<dbReference type="Pfam" id="PF21089">
    <property type="entry name" value="PKS_DH_N"/>
    <property type="match status" value="1"/>
</dbReference>
<evidence type="ECO:0000256" key="2">
    <source>
        <dbReference type="ARBA" id="ARBA00006484"/>
    </source>
</evidence>
<dbReference type="Gene3D" id="3.40.47.10">
    <property type="match status" value="1"/>
</dbReference>
<feature type="region of interest" description="C-terminal hotdog fold" evidence="10">
    <location>
        <begin position="1043"/>
        <end position="1187"/>
    </location>
</feature>
<evidence type="ECO:0000259" key="13">
    <source>
        <dbReference type="PROSITE" id="PS52004"/>
    </source>
</evidence>
<dbReference type="InterPro" id="IPR057326">
    <property type="entry name" value="KR_dom"/>
</dbReference>
<dbReference type="Gene3D" id="3.30.70.3290">
    <property type="match status" value="1"/>
</dbReference>
<dbReference type="RefSeq" id="WP_021818187.1">
    <property type="nucleotide sequence ID" value="NZ_AVBC01000019.1"/>
</dbReference>
<dbReference type="Pfam" id="PF08240">
    <property type="entry name" value="ADH_N"/>
    <property type="match status" value="1"/>
</dbReference>
<dbReference type="SMART" id="SM00826">
    <property type="entry name" value="PKS_DH"/>
    <property type="match status" value="1"/>
</dbReference>
<dbReference type="InterPro" id="IPR049551">
    <property type="entry name" value="PKS_DH_C"/>
</dbReference>
<dbReference type="PANTHER" id="PTHR43775:SF37">
    <property type="entry name" value="SI:DKEY-61P9.11"/>
    <property type="match status" value="1"/>
</dbReference>
<dbReference type="SMART" id="SM01294">
    <property type="entry name" value="PKS_PP_betabranch"/>
    <property type="match status" value="1"/>
</dbReference>
<dbReference type="Gene3D" id="3.40.366.10">
    <property type="entry name" value="Malonyl-Coenzyme A Acyl Carrier Protein, domain 2"/>
    <property type="match status" value="1"/>
</dbReference>
<gene>
    <name evidence="15" type="ORF">BJB45_10335</name>
</gene>
<dbReference type="PROSITE" id="PS52019">
    <property type="entry name" value="PKS_MFAS_DH"/>
    <property type="match status" value="1"/>
</dbReference>
<evidence type="ECO:0000259" key="12">
    <source>
        <dbReference type="PROSITE" id="PS50075"/>
    </source>
</evidence>
<dbReference type="eggNOG" id="COG3321">
    <property type="taxonomic scope" value="Bacteria"/>
</dbReference>
<reference evidence="15 16" key="1">
    <citation type="submission" date="2013-08" db="EMBL/GenBank/DDBJ databases">
        <title>draft genome of Halomonas huanghegensis, strain BJGMM-B45T.</title>
        <authorList>
            <person name="Miao C."/>
            <person name="Wan Y."/>
            <person name="Jin W."/>
        </authorList>
    </citation>
    <scope>NUCLEOTIDE SEQUENCE [LARGE SCALE GENOMIC DNA]</scope>
    <source>
        <strain evidence="15 16">BJGMM-B45</strain>
    </source>
</reference>
<dbReference type="PATRIC" id="fig|1178482.3.peg.1229"/>
<dbReference type="Pfam" id="PF00698">
    <property type="entry name" value="Acyl_transf_1"/>
    <property type="match status" value="1"/>
</dbReference>
<dbReference type="Pfam" id="PF08659">
    <property type="entry name" value="KR"/>
    <property type="match status" value="1"/>
</dbReference>
<evidence type="ECO:0000256" key="9">
    <source>
        <dbReference type="ARBA" id="ARBA00054155"/>
    </source>
</evidence>
<keyword evidence="16" id="KW-1185">Reference proteome</keyword>
<dbReference type="STRING" id="1178482.AR456_16700"/>
<dbReference type="GO" id="GO:0008270">
    <property type="term" value="F:zinc ion binding"/>
    <property type="evidence" value="ECO:0007669"/>
    <property type="project" value="InterPro"/>
</dbReference>
<dbReference type="Pfam" id="PF16197">
    <property type="entry name" value="KAsynt_C_assoc"/>
    <property type="match status" value="1"/>
</dbReference>
<dbReference type="InterPro" id="IPR020843">
    <property type="entry name" value="ER"/>
</dbReference>
<dbReference type="InterPro" id="IPR013968">
    <property type="entry name" value="PKS_KR"/>
</dbReference>
<dbReference type="Pfam" id="PF00109">
    <property type="entry name" value="ketoacyl-synt"/>
    <property type="match status" value="1"/>
</dbReference>
<dbReference type="SMART" id="SM00827">
    <property type="entry name" value="PKS_AT"/>
    <property type="match status" value="1"/>
</dbReference>
<keyword evidence="7" id="KW-0511">Multifunctional enzyme</keyword>
<dbReference type="Gene3D" id="3.10.129.110">
    <property type="entry name" value="Polyketide synthase dehydratase"/>
    <property type="match status" value="1"/>
</dbReference>